<reference evidence="3" key="1">
    <citation type="journal article" date="2021" name="BMC Genomics">
        <title>Chromosome-level genome assembly and manually-curated proteome of model necrotroph Parastagonospora nodorum Sn15 reveals a genome-wide trove of candidate effector homologs, and redundancy of virulence-related functions within an accessory chromosome.</title>
        <authorList>
            <person name="Bertazzoni S."/>
            <person name="Jones D.A.B."/>
            <person name="Phan H.T."/>
            <person name="Tan K.-C."/>
            <person name="Hane J.K."/>
        </authorList>
    </citation>
    <scope>NUCLEOTIDE SEQUENCE [LARGE SCALE GENOMIC DNA]</scope>
    <source>
        <strain evidence="3">SN15 / ATCC MYA-4574 / FGSC 10173)</strain>
    </source>
</reference>
<evidence type="ECO:0000256" key="1">
    <source>
        <dbReference type="SAM" id="MobiDB-lite"/>
    </source>
</evidence>
<gene>
    <name evidence="2" type="ORF">JI435_415300</name>
</gene>
<dbReference type="AlphaFoldDB" id="A0A7U2I5W3"/>
<organism evidence="2 3">
    <name type="scientific">Phaeosphaeria nodorum (strain SN15 / ATCC MYA-4574 / FGSC 10173)</name>
    <name type="common">Glume blotch fungus</name>
    <name type="synonym">Parastagonospora nodorum</name>
    <dbReference type="NCBI Taxonomy" id="321614"/>
    <lineage>
        <taxon>Eukaryota</taxon>
        <taxon>Fungi</taxon>
        <taxon>Dikarya</taxon>
        <taxon>Ascomycota</taxon>
        <taxon>Pezizomycotina</taxon>
        <taxon>Dothideomycetes</taxon>
        <taxon>Pleosporomycetidae</taxon>
        <taxon>Pleosporales</taxon>
        <taxon>Pleosporineae</taxon>
        <taxon>Phaeosphaeriaceae</taxon>
        <taxon>Parastagonospora</taxon>
    </lineage>
</organism>
<proteinExistence type="predicted"/>
<sequence length="63" mass="7122">MKLLLHHRTQPTIRPALVPSRESTRVIYNTVTYSPHSRTARTPTDHVPTAPITTTSPYQPRSS</sequence>
<feature type="compositionally biased region" description="Polar residues" evidence="1">
    <location>
        <begin position="33"/>
        <end position="42"/>
    </location>
</feature>
<protein>
    <submittedName>
        <fullName evidence="2">Uncharacterized protein</fullName>
    </submittedName>
</protein>
<keyword evidence="3" id="KW-1185">Reference proteome</keyword>
<evidence type="ECO:0000313" key="3">
    <source>
        <dbReference type="Proteomes" id="UP000663193"/>
    </source>
</evidence>
<dbReference type="VEuPathDB" id="FungiDB:JI435_415300"/>
<feature type="region of interest" description="Disordered" evidence="1">
    <location>
        <begin position="33"/>
        <end position="63"/>
    </location>
</feature>
<evidence type="ECO:0000313" key="2">
    <source>
        <dbReference type="EMBL" id="QRD00528.1"/>
    </source>
</evidence>
<feature type="compositionally biased region" description="Polar residues" evidence="1">
    <location>
        <begin position="51"/>
        <end position="63"/>
    </location>
</feature>
<dbReference type="EMBL" id="CP069033">
    <property type="protein sequence ID" value="QRD00528.1"/>
    <property type="molecule type" value="Genomic_DNA"/>
</dbReference>
<name>A0A7U2I5W3_PHANO</name>
<dbReference type="Proteomes" id="UP000663193">
    <property type="component" value="Chromosome 11"/>
</dbReference>
<accession>A0A7U2I5W3</accession>